<keyword evidence="1" id="KW-0862">Zinc</keyword>
<evidence type="ECO:0000256" key="1">
    <source>
        <dbReference type="PROSITE-ProRule" id="PRU00047"/>
    </source>
</evidence>
<dbReference type="GO" id="GO:0008270">
    <property type="term" value="F:zinc ion binding"/>
    <property type="evidence" value="ECO:0007669"/>
    <property type="project" value="UniProtKB-KW"/>
</dbReference>
<reference evidence="4" key="2">
    <citation type="journal article" date="2015" name="J. Proteomics">
        <title>Sexual differences in the sialomes of the zebra tick, Rhipicephalus pulchellus.</title>
        <authorList>
            <person name="Tan A.W."/>
            <person name="Francischetti I.M."/>
            <person name="Slovak M."/>
            <person name="Kini R.M."/>
            <person name="Ribeiro J.M."/>
        </authorList>
    </citation>
    <scope>NUCLEOTIDE SEQUENCE</scope>
    <source>
        <tissue evidence="4">Salivary gland</tissue>
    </source>
</reference>
<keyword evidence="1" id="KW-0479">Metal-binding</keyword>
<reference evidence="4" key="1">
    <citation type="submission" date="2012-11" db="EMBL/GenBank/DDBJ databases">
        <authorList>
            <person name="Lucero-Rivera Y.E."/>
            <person name="Tovar-Ramirez D."/>
        </authorList>
    </citation>
    <scope>NUCLEOTIDE SEQUENCE</scope>
    <source>
        <tissue evidence="4">Salivary gland</tissue>
    </source>
</reference>
<dbReference type="Gene3D" id="1.10.4020.10">
    <property type="entry name" value="DNA breaking-rejoining enzymes"/>
    <property type="match status" value="1"/>
</dbReference>
<dbReference type="InterPro" id="IPR036875">
    <property type="entry name" value="Znf_CCHC_sf"/>
</dbReference>
<dbReference type="EMBL" id="GACK01009381">
    <property type="protein sequence ID" value="JAA55653.1"/>
    <property type="molecule type" value="mRNA"/>
</dbReference>
<evidence type="ECO:0000259" key="3">
    <source>
        <dbReference type="PROSITE" id="PS50158"/>
    </source>
</evidence>
<dbReference type="PROSITE" id="PS50158">
    <property type="entry name" value="ZF_CCHC"/>
    <property type="match status" value="1"/>
</dbReference>
<dbReference type="AlphaFoldDB" id="L7LXM5"/>
<dbReference type="SUPFAM" id="SSF47353">
    <property type="entry name" value="Retrovirus capsid dimerization domain-like"/>
    <property type="match status" value="1"/>
</dbReference>
<feature type="region of interest" description="Disordered" evidence="2">
    <location>
        <begin position="1"/>
        <end position="27"/>
    </location>
</feature>
<evidence type="ECO:0000256" key="2">
    <source>
        <dbReference type="SAM" id="MobiDB-lite"/>
    </source>
</evidence>
<dbReference type="InterPro" id="IPR003309">
    <property type="entry name" value="SCAN_dom"/>
</dbReference>
<sequence>MAAHDDASDVSATTTASPGSPSLRRKPVCPRKLMAPFDEQRDDLDAYLHRFERIAIGQGWEKSEWANALSLCLVGEALSVFGRMPAQESLDYDLVKKTLLERFRLNAEGLREKFRTCRPENSETGKQFVCRLTNYFDRWIELSDTEKTYEGVRDKIVGEQFLNRCSSKLAVFLKERKVGTVEEMARQADQFLEAQGLRNLEKGGSDNMEEEEASSEAPTSRQRAQKRCFLCNRVGHVAMNCRKSSSRQEAPVVC</sequence>
<name>L7LXM5_RHIPC</name>
<feature type="compositionally biased region" description="Low complexity" evidence="2">
    <location>
        <begin position="11"/>
        <end position="22"/>
    </location>
</feature>
<dbReference type="SMART" id="SM00343">
    <property type="entry name" value="ZnF_C2HC"/>
    <property type="match status" value="1"/>
</dbReference>
<dbReference type="Pfam" id="PF02023">
    <property type="entry name" value="SCAN"/>
    <property type="match status" value="1"/>
</dbReference>
<dbReference type="PANTHER" id="PTHR46888">
    <property type="entry name" value="ZINC KNUCKLE DOMAINCONTAINING PROTEIN-RELATED"/>
    <property type="match status" value="1"/>
</dbReference>
<dbReference type="GO" id="GO:0003676">
    <property type="term" value="F:nucleic acid binding"/>
    <property type="evidence" value="ECO:0007669"/>
    <property type="project" value="InterPro"/>
</dbReference>
<keyword evidence="1" id="KW-0863">Zinc-finger</keyword>
<organism evidence="4">
    <name type="scientific">Rhipicephalus pulchellus</name>
    <name type="common">Yellow backed tick</name>
    <name type="synonym">Dermacentor pulchellus</name>
    <dbReference type="NCBI Taxonomy" id="72859"/>
    <lineage>
        <taxon>Eukaryota</taxon>
        <taxon>Metazoa</taxon>
        <taxon>Ecdysozoa</taxon>
        <taxon>Arthropoda</taxon>
        <taxon>Chelicerata</taxon>
        <taxon>Arachnida</taxon>
        <taxon>Acari</taxon>
        <taxon>Parasitiformes</taxon>
        <taxon>Ixodida</taxon>
        <taxon>Ixodoidea</taxon>
        <taxon>Ixodidae</taxon>
        <taxon>Rhipicephalinae</taxon>
        <taxon>Rhipicephalus</taxon>
        <taxon>Rhipicephalus</taxon>
    </lineage>
</organism>
<dbReference type="InterPro" id="IPR038269">
    <property type="entry name" value="SCAN_sf"/>
</dbReference>
<evidence type="ECO:0000313" key="4">
    <source>
        <dbReference type="EMBL" id="JAA55653.1"/>
    </source>
</evidence>
<proteinExistence type="evidence at transcript level"/>
<dbReference type="PANTHER" id="PTHR46888:SF1">
    <property type="entry name" value="RIBONUCLEASE H"/>
    <property type="match status" value="1"/>
</dbReference>
<feature type="domain" description="CCHC-type" evidence="3">
    <location>
        <begin position="227"/>
        <end position="243"/>
    </location>
</feature>
<dbReference type="Gene3D" id="4.10.60.10">
    <property type="entry name" value="Zinc finger, CCHC-type"/>
    <property type="match status" value="1"/>
</dbReference>
<accession>L7LXM5</accession>
<feature type="region of interest" description="Disordered" evidence="2">
    <location>
        <begin position="201"/>
        <end position="221"/>
    </location>
</feature>
<protein>
    <recommendedName>
        <fullName evidence="3">CCHC-type domain-containing protein</fullName>
    </recommendedName>
</protein>
<dbReference type="InterPro" id="IPR001878">
    <property type="entry name" value="Znf_CCHC"/>
</dbReference>
<dbReference type="SUPFAM" id="SSF57756">
    <property type="entry name" value="Retrovirus zinc finger-like domains"/>
    <property type="match status" value="1"/>
</dbReference>